<gene>
    <name evidence="1" type="ORF">UW22_C0038G0004</name>
</gene>
<dbReference type="Proteomes" id="UP000034617">
    <property type="component" value="Unassembled WGS sequence"/>
</dbReference>
<evidence type="ECO:0000313" key="2">
    <source>
        <dbReference type="Proteomes" id="UP000034617"/>
    </source>
</evidence>
<evidence type="ECO:0000313" key="1">
    <source>
        <dbReference type="EMBL" id="KKT36468.1"/>
    </source>
</evidence>
<reference evidence="1 2" key="1">
    <citation type="journal article" date="2015" name="Nature">
        <title>rRNA introns, odd ribosomes, and small enigmatic genomes across a large radiation of phyla.</title>
        <authorList>
            <person name="Brown C.T."/>
            <person name="Hug L.A."/>
            <person name="Thomas B.C."/>
            <person name="Sharon I."/>
            <person name="Castelle C.J."/>
            <person name="Singh A."/>
            <person name="Wilkins M.J."/>
            <person name="Williams K.H."/>
            <person name="Banfield J.F."/>
        </authorList>
    </citation>
    <scope>NUCLEOTIDE SEQUENCE [LARGE SCALE GENOMIC DNA]</scope>
</reference>
<dbReference type="EMBL" id="LCHM01000038">
    <property type="protein sequence ID" value="KKT36468.1"/>
    <property type="molecule type" value="Genomic_DNA"/>
</dbReference>
<name>A0A0G1GQ41_9BACT</name>
<dbReference type="AlphaFoldDB" id="A0A0G1GQ41"/>
<organism evidence="1 2">
    <name type="scientific">Candidatus Gottesmanbacteria bacterium GW2011_GWB1_44_11c</name>
    <dbReference type="NCBI Taxonomy" id="1618447"/>
    <lineage>
        <taxon>Bacteria</taxon>
        <taxon>Candidatus Gottesmaniibacteriota</taxon>
    </lineage>
</organism>
<comment type="caution">
    <text evidence="1">The sequence shown here is derived from an EMBL/GenBank/DDBJ whole genome shotgun (WGS) entry which is preliminary data.</text>
</comment>
<proteinExistence type="predicted"/>
<protein>
    <submittedName>
        <fullName evidence="1">Uncharacterized protein</fullName>
    </submittedName>
</protein>
<sequence length="75" mass="8298">MSPIRVEQYDMDGHLIGSFDIKAGQRCAATRQDGVRILLEGRPEGGMVIDRDQSAPMVPDESLVMLSDDRYAFGI</sequence>
<accession>A0A0G1GQ41</accession>